<sequence length="162" mass="18295">MTKTIVLYFSSTGTTKQLAEIIANKLATEMVELKALEPYSPADLNWHDEQARTTIEQHEHHSRVPVDPQTLPDLTGYDQVIIGHPIWWGIPPRLIADTIDHLDLNGKVLAPFATSGGSTYSRSQSFIERTIQENNYQTTVKTGQILHNTNDVDQWLKAINFI</sequence>
<dbReference type="InterPro" id="IPR029039">
    <property type="entry name" value="Flavoprotein-like_sf"/>
</dbReference>
<comment type="caution">
    <text evidence="2">The sequence shown here is derived from an EMBL/GenBank/DDBJ whole genome shotgun (WGS) entry which is preliminary data.</text>
</comment>
<feature type="domain" description="Flavodoxin-like" evidence="1">
    <location>
        <begin position="4"/>
        <end position="160"/>
    </location>
</feature>
<dbReference type="PANTHER" id="PTHR39201">
    <property type="entry name" value="EXPORTED PROTEIN-RELATED"/>
    <property type="match status" value="1"/>
</dbReference>
<dbReference type="PANTHER" id="PTHR39201:SF1">
    <property type="entry name" value="FLAVODOXIN-LIKE DOMAIN-CONTAINING PROTEIN"/>
    <property type="match status" value="1"/>
</dbReference>
<gene>
    <name evidence="2" type="ORF">PS3_12184</name>
</gene>
<dbReference type="EMBL" id="AICN01000067">
    <property type="protein sequence ID" value="EHS85379.1"/>
    <property type="molecule type" value="Genomic_DNA"/>
</dbReference>
<dbReference type="RefSeq" id="WP_007122547.1">
    <property type="nucleotide sequence ID" value="NZ_AICN01000067.1"/>
</dbReference>
<organism evidence="2 3">
    <name type="scientific">Limosilactobacillus gastricus PS3</name>
    <dbReference type="NCBI Taxonomy" id="1144300"/>
    <lineage>
        <taxon>Bacteria</taxon>
        <taxon>Bacillati</taxon>
        <taxon>Bacillota</taxon>
        <taxon>Bacilli</taxon>
        <taxon>Lactobacillales</taxon>
        <taxon>Lactobacillaceae</taxon>
        <taxon>Limosilactobacillus</taxon>
    </lineage>
</organism>
<dbReference type="GO" id="GO:0010181">
    <property type="term" value="F:FMN binding"/>
    <property type="evidence" value="ECO:0007669"/>
    <property type="project" value="InterPro"/>
</dbReference>
<dbReference type="OrthoDB" id="9806505at2"/>
<name>H4GKG5_9LACO</name>
<protein>
    <recommendedName>
        <fullName evidence="1">Flavodoxin-like domain-containing protein</fullName>
    </recommendedName>
</protein>
<dbReference type="AlphaFoldDB" id="H4GKG5"/>
<reference evidence="2 3" key="1">
    <citation type="journal article" date="2013" name="Genome Announc.">
        <title>Genome Sequence of Lactobacillus gastricus PS3, a Strain Isolated from Human Milk.</title>
        <authorList>
            <person name="Martin V."/>
            <person name="Cardenas N."/>
            <person name="Jimenez E."/>
            <person name="Maldonado A."/>
            <person name="Rodriguez J.M."/>
            <person name="Fernandez L."/>
        </authorList>
    </citation>
    <scope>NUCLEOTIDE SEQUENCE [LARGE SCALE GENOMIC DNA]</scope>
    <source>
        <strain evidence="2 3">PS3</strain>
    </source>
</reference>
<evidence type="ECO:0000313" key="3">
    <source>
        <dbReference type="Proteomes" id="UP000004567"/>
    </source>
</evidence>
<dbReference type="Gene3D" id="3.40.50.360">
    <property type="match status" value="1"/>
</dbReference>
<dbReference type="GO" id="GO:0016651">
    <property type="term" value="F:oxidoreductase activity, acting on NAD(P)H"/>
    <property type="evidence" value="ECO:0007669"/>
    <property type="project" value="UniProtKB-ARBA"/>
</dbReference>
<dbReference type="GO" id="GO:0009055">
    <property type="term" value="F:electron transfer activity"/>
    <property type="evidence" value="ECO:0007669"/>
    <property type="project" value="InterPro"/>
</dbReference>
<dbReference type="SUPFAM" id="SSF52218">
    <property type="entry name" value="Flavoproteins"/>
    <property type="match status" value="1"/>
</dbReference>
<dbReference type="PROSITE" id="PS00201">
    <property type="entry name" value="FLAVODOXIN"/>
    <property type="match status" value="1"/>
</dbReference>
<evidence type="ECO:0000313" key="2">
    <source>
        <dbReference type="EMBL" id="EHS85379.1"/>
    </source>
</evidence>
<dbReference type="PATRIC" id="fig|1144300.3.peg.1489"/>
<dbReference type="Proteomes" id="UP000004567">
    <property type="component" value="Unassembled WGS sequence"/>
</dbReference>
<proteinExistence type="predicted"/>
<dbReference type="PROSITE" id="PS50902">
    <property type="entry name" value="FLAVODOXIN_LIKE"/>
    <property type="match status" value="1"/>
</dbReference>
<accession>H4GKG5</accession>
<evidence type="ECO:0000259" key="1">
    <source>
        <dbReference type="PROSITE" id="PS50902"/>
    </source>
</evidence>
<dbReference type="InterPro" id="IPR008254">
    <property type="entry name" value="Flavodoxin/NO_synth"/>
</dbReference>
<dbReference type="InterPro" id="IPR001226">
    <property type="entry name" value="Flavodoxin_CS"/>
</dbReference>
<dbReference type="Pfam" id="PF12682">
    <property type="entry name" value="Flavodoxin_4"/>
    <property type="match status" value="1"/>
</dbReference>
<dbReference type="STRING" id="1144300.PS3_12184"/>